<keyword evidence="3" id="KW-0472">Membrane</keyword>
<dbReference type="PROSITE" id="PS51450">
    <property type="entry name" value="LRR"/>
    <property type="match status" value="2"/>
</dbReference>
<evidence type="ECO:0000313" key="6">
    <source>
        <dbReference type="Proteomes" id="UP000576082"/>
    </source>
</evidence>
<evidence type="ECO:0000313" key="5">
    <source>
        <dbReference type="EMBL" id="NME67038.1"/>
    </source>
</evidence>
<keyword evidence="1" id="KW-0433">Leucine-rich repeat</keyword>
<keyword evidence="2" id="KW-0677">Repeat</keyword>
<keyword evidence="6" id="KW-1185">Reference proteome</keyword>
<protein>
    <recommendedName>
        <fullName evidence="4">R13L1/DRL21-like LRR repeat region domain-containing protein</fullName>
    </recommendedName>
</protein>
<evidence type="ECO:0000256" key="3">
    <source>
        <dbReference type="SAM" id="Phobius"/>
    </source>
</evidence>
<dbReference type="RefSeq" id="WP_169655069.1">
    <property type="nucleotide sequence ID" value="NZ_JABANE010000006.1"/>
</dbReference>
<dbReference type="Pfam" id="PF12799">
    <property type="entry name" value="LRR_4"/>
    <property type="match status" value="1"/>
</dbReference>
<comment type="caution">
    <text evidence="5">The sequence shown here is derived from an EMBL/GenBank/DDBJ whole genome shotgun (WGS) entry which is preliminary data.</text>
</comment>
<keyword evidence="3" id="KW-0812">Transmembrane</keyword>
<dbReference type="GO" id="GO:0005737">
    <property type="term" value="C:cytoplasm"/>
    <property type="evidence" value="ECO:0007669"/>
    <property type="project" value="TreeGrafter"/>
</dbReference>
<gene>
    <name evidence="5" type="ORF">HHU12_03580</name>
</gene>
<keyword evidence="3" id="KW-1133">Transmembrane helix</keyword>
<evidence type="ECO:0000256" key="2">
    <source>
        <dbReference type="ARBA" id="ARBA00022737"/>
    </source>
</evidence>
<feature type="transmembrane region" description="Helical" evidence="3">
    <location>
        <begin position="12"/>
        <end position="33"/>
    </location>
</feature>
<dbReference type="InterPro" id="IPR003591">
    <property type="entry name" value="Leu-rich_rpt_typical-subtyp"/>
</dbReference>
<accession>A0A7X9RQR7</accession>
<dbReference type="Pfam" id="PF25019">
    <property type="entry name" value="LRR_R13L1-DRL21"/>
    <property type="match status" value="1"/>
</dbReference>
<dbReference type="Proteomes" id="UP000576082">
    <property type="component" value="Unassembled WGS sequence"/>
</dbReference>
<dbReference type="InterPro" id="IPR001611">
    <property type="entry name" value="Leu-rich_rpt"/>
</dbReference>
<dbReference type="PANTHER" id="PTHR48051:SF1">
    <property type="entry name" value="RAS SUPPRESSOR PROTEIN 1"/>
    <property type="match status" value="1"/>
</dbReference>
<dbReference type="AlphaFoldDB" id="A0A7X9RQR7"/>
<dbReference type="EMBL" id="JABANE010000006">
    <property type="protein sequence ID" value="NME67038.1"/>
    <property type="molecule type" value="Genomic_DNA"/>
</dbReference>
<dbReference type="InterPro" id="IPR050216">
    <property type="entry name" value="LRR_domain-containing"/>
</dbReference>
<reference evidence="5 6" key="1">
    <citation type="submission" date="2020-04" db="EMBL/GenBank/DDBJ databases">
        <title>Flammeovirga sp. SR4, a novel species isolated from seawater.</title>
        <authorList>
            <person name="Wang X."/>
        </authorList>
    </citation>
    <scope>NUCLEOTIDE SEQUENCE [LARGE SCALE GENOMIC DNA]</scope>
    <source>
        <strain evidence="5 6">ATCC 23126</strain>
    </source>
</reference>
<proteinExistence type="predicted"/>
<evidence type="ECO:0000256" key="1">
    <source>
        <dbReference type="ARBA" id="ARBA00022614"/>
    </source>
</evidence>
<dbReference type="InterPro" id="IPR025875">
    <property type="entry name" value="Leu-rich_rpt_4"/>
</dbReference>
<organism evidence="5 6">
    <name type="scientific">Flammeovirga aprica JL-4</name>
    <dbReference type="NCBI Taxonomy" id="694437"/>
    <lineage>
        <taxon>Bacteria</taxon>
        <taxon>Pseudomonadati</taxon>
        <taxon>Bacteroidota</taxon>
        <taxon>Cytophagia</taxon>
        <taxon>Cytophagales</taxon>
        <taxon>Flammeovirgaceae</taxon>
        <taxon>Flammeovirga</taxon>
    </lineage>
</organism>
<dbReference type="Gene3D" id="3.80.10.10">
    <property type="entry name" value="Ribonuclease Inhibitor"/>
    <property type="match status" value="4"/>
</dbReference>
<dbReference type="InterPro" id="IPR056789">
    <property type="entry name" value="LRR_R13L1-DRL21"/>
</dbReference>
<sequence length="824" mass="95371">MNISFRTLGKKILEIITTKFLIFGILLGPIALYNSCEKDKEFENEFELSILHELDDQFGYSFRYSFDEEKENVVSIVLVGDSTLTEIPEQIFNFHKLEKLYISNNAIKNIPYAITNFKNLKVLHIDNNQLKEIPDYLALCDKIESLYVNDNPIDKLPQELKTLPLKKICLENTNIAEYPTVLNYFNSLQLLSLNYQGQKDISDFSELQQLHLYNYQGKILPDNIFKLKKLKVLSIDNCPHLETLPNTVGELASLEQLLITKCTNLKSLPERTAKLKLGLLKLDQCHRLSNIPDNMKVGKIEANHVNWTSIPAGIFNSNVINLKITHHQIRDISGIEAMYTLKYLTLSNGLIESIPDEIGQLKDLEYVNFDHNQIIIKNIALYNCLKLEDESIHLEGNPYEDYPKTYLTLGDDIEFYNERKAIENLYIKYGPKTQIAIDFENHHVYGVTFHSDTISKVPEELKAFKNMKDLAFMEGNIEEIPSFVAGFKELSSMSFYKNPLKRIPDFISGLKKLSDLDLSYTSVRTLPNSMKDLPIKKITLIGSNINHFPKVLYFYKSLEYLSIGYLKKLPADVGSSFRELQWLEAKLGSYENIHKIKSLFDLHLKECTPRTFPDNIKELQKLEELAFISCKRLTELPHSTWKLKNLQNLLLIGCESLKGLPESLVGLKRLQEIRITKGYNFNYFPSRMTLSHLSLEGVRWKRIPESILRSSVSKLEITNHQIESLSGLERMRNLEYCNLSHGKVFNIDEKIKRLKTLKYLDLSHNNLVFLPQELFSLPQLRELDVSYNRIQSEDLRGKMISLNYDDIMNIKYKGGKNFEHIAEY</sequence>
<dbReference type="SMART" id="SM00369">
    <property type="entry name" value="LRR_TYP"/>
    <property type="match status" value="6"/>
</dbReference>
<dbReference type="SUPFAM" id="SSF52058">
    <property type="entry name" value="L domain-like"/>
    <property type="match status" value="3"/>
</dbReference>
<feature type="domain" description="R13L1/DRL21-like LRR repeat region" evidence="4">
    <location>
        <begin position="205"/>
        <end position="262"/>
    </location>
</feature>
<dbReference type="InterPro" id="IPR032675">
    <property type="entry name" value="LRR_dom_sf"/>
</dbReference>
<dbReference type="PANTHER" id="PTHR48051">
    <property type="match status" value="1"/>
</dbReference>
<dbReference type="Pfam" id="PF13855">
    <property type="entry name" value="LRR_8"/>
    <property type="match status" value="1"/>
</dbReference>
<dbReference type="SMART" id="SM00364">
    <property type="entry name" value="LRR_BAC"/>
    <property type="match status" value="5"/>
</dbReference>
<name>A0A7X9RQR7_9BACT</name>
<evidence type="ECO:0000259" key="4">
    <source>
        <dbReference type="Pfam" id="PF25019"/>
    </source>
</evidence>